<dbReference type="eggNOG" id="COG0031">
    <property type="taxonomic scope" value="Bacteria"/>
</dbReference>
<evidence type="ECO:0000256" key="12">
    <source>
        <dbReference type="PIRSR" id="PIRSR605856-51"/>
    </source>
</evidence>
<accession>F4LWX7</accession>
<feature type="domain" description="Tryptophan synthase beta chain-like PALP" evidence="14">
    <location>
        <begin position="13"/>
        <end position="297"/>
    </location>
</feature>
<dbReference type="NCBIfam" id="TIGR01136">
    <property type="entry name" value="cysKM"/>
    <property type="match status" value="1"/>
</dbReference>
<dbReference type="Gene3D" id="3.40.50.1100">
    <property type="match status" value="2"/>
</dbReference>
<protein>
    <recommendedName>
        <fullName evidence="5 13">Cysteine synthase</fullName>
        <ecNumber evidence="4 13">2.5.1.47</ecNumber>
    </recommendedName>
</protein>
<accession>L0RXC3</accession>
<dbReference type="UniPathway" id="UPA00136">
    <property type="reaction ID" value="UER00200"/>
</dbReference>
<evidence type="ECO:0000256" key="3">
    <source>
        <dbReference type="ARBA" id="ARBA00007103"/>
    </source>
</evidence>
<dbReference type="KEGG" id="tae:TepiRe1_0834"/>
<dbReference type="PANTHER" id="PTHR10314">
    <property type="entry name" value="CYSTATHIONINE BETA-SYNTHASE"/>
    <property type="match status" value="1"/>
</dbReference>
<evidence type="ECO:0000256" key="4">
    <source>
        <dbReference type="ARBA" id="ARBA00012681"/>
    </source>
</evidence>
<dbReference type="SUPFAM" id="SSF53686">
    <property type="entry name" value="Tryptophan synthase beta subunit-like PLP-dependent enzymes"/>
    <property type="match status" value="1"/>
</dbReference>
<comment type="pathway">
    <text evidence="2">Amino-acid biosynthesis; L-cysteine biosynthesis; L-cysteine from L-serine: step 2/2.</text>
</comment>
<organism evidence="15 16">
    <name type="scientific">Tepidanaerobacter acetatoxydans (strain DSM 21804 / JCM 16047 / Re1)</name>
    <dbReference type="NCBI Taxonomy" id="1209989"/>
    <lineage>
        <taxon>Bacteria</taxon>
        <taxon>Bacillati</taxon>
        <taxon>Bacillota</taxon>
        <taxon>Clostridia</taxon>
        <taxon>Thermosediminibacterales</taxon>
        <taxon>Tepidanaerobacteraceae</taxon>
        <taxon>Tepidanaerobacter</taxon>
    </lineage>
</organism>
<dbReference type="GO" id="GO:0006535">
    <property type="term" value="P:cysteine biosynthetic process from serine"/>
    <property type="evidence" value="ECO:0007669"/>
    <property type="project" value="UniProtKB-UniRule"/>
</dbReference>
<dbReference type="PROSITE" id="PS00901">
    <property type="entry name" value="CYS_SYNTHASE"/>
    <property type="match status" value="1"/>
</dbReference>
<keyword evidence="6 13" id="KW-0028">Amino-acid biosynthesis</keyword>
<keyword evidence="16" id="KW-1185">Reference proteome</keyword>
<dbReference type="CDD" id="cd01561">
    <property type="entry name" value="CBS_like"/>
    <property type="match status" value="1"/>
</dbReference>
<dbReference type="PATRIC" id="fig|1209989.3.peg.924"/>
<dbReference type="HOGENOM" id="CLU_021018_1_0_9"/>
<evidence type="ECO:0000313" key="15">
    <source>
        <dbReference type="EMBL" id="CCP25546.1"/>
    </source>
</evidence>
<comment type="cofactor">
    <cofactor evidence="1 11 13">
        <name>pyridoxal 5'-phosphate</name>
        <dbReference type="ChEBI" id="CHEBI:597326"/>
    </cofactor>
</comment>
<comment type="catalytic activity">
    <reaction evidence="10 13">
        <text>O-acetyl-L-serine + hydrogen sulfide = L-cysteine + acetate</text>
        <dbReference type="Rhea" id="RHEA:14829"/>
        <dbReference type="ChEBI" id="CHEBI:29919"/>
        <dbReference type="ChEBI" id="CHEBI:30089"/>
        <dbReference type="ChEBI" id="CHEBI:35235"/>
        <dbReference type="ChEBI" id="CHEBI:58340"/>
        <dbReference type="EC" id="2.5.1.47"/>
    </reaction>
</comment>
<sequence length="312" mass="33120">MYNTKDKITNSILELIGMTPVLKLNRLSPETGATIVAKVESFNPGGSIKDRIALHMVNDAEEMGLLKPGSAVVEPTSGNTGIGLAMVCAVKGYRLILVMPASMSVERRKLLKAYGAEFVLTPPEEGMDGAIKKAEELAKSYGYFMPMQFDNPVNPFTHETTTAIEILRQTGYRLDAFVATVGTGGTFTGISKKLKAEVPHLKTVAVEPAASAVLSGAAPGPHKIQGIGAGFIPKVLDMNLIDEIIAVADEDAYEMTRKLSTKEGILAGISSGAAVWAAQKVAKDLGPSKIVVTILPDTGERYLSTKGLFPEA</sequence>
<evidence type="ECO:0000256" key="13">
    <source>
        <dbReference type="RuleBase" id="RU003985"/>
    </source>
</evidence>
<dbReference type="KEGG" id="tep:TepRe1_0770"/>
<feature type="binding site" evidence="11">
    <location>
        <position position="270"/>
    </location>
    <ligand>
        <name>pyridoxal 5'-phosphate</name>
        <dbReference type="ChEBI" id="CHEBI:597326"/>
    </ligand>
</feature>
<evidence type="ECO:0000259" key="14">
    <source>
        <dbReference type="Pfam" id="PF00291"/>
    </source>
</evidence>
<dbReference type="Pfam" id="PF00291">
    <property type="entry name" value="PALP"/>
    <property type="match status" value="1"/>
</dbReference>
<dbReference type="InterPro" id="IPR005856">
    <property type="entry name" value="Cys_synth"/>
</dbReference>
<dbReference type="Proteomes" id="UP000010802">
    <property type="component" value="Chromosome"/>
</dbReference>
<dbReference type="EC" id="2.5.1.47" evidence="4 13"/>
<dbReference type="FunFam" id="3.40.50.1100:FF:000118">
    <property type="entry name" value="Related to CYS4-cystathionine beta-synthase"/>
    <property type="match status" value="1"/>
</dbReference>
<evidence type="ECO:0000256" key="2">
    <source>
        <dbReference type="ARBA" id="ARBA00004962"/>
    </source>
</evidence>
<dbReference type="NCBIfam" id="TIGR01139">
    <property type="entry name" value="cysK"/>
    <property type="match status" value="1"/>
</dbReference>
<dbReference type="InterPro" id="IPR005859">
    <property type="entry name" value="CysK"/>
</dbReference>
<evidence type="ECO:0000256" key="6">
    <source>
        <dbReference type="ARBA" id="ARBA00022605"/>
    </source>
</evidence>
<keyword evidence="9 13" id="KW-0198">Cysteine biosynthesis</keyword>
<dbReference type="OrthoDB" id="9808024at2"/>
<dbReference type="InterPro" id="IPR036052">
    <property type="entry name" value="TrpB-like_PALP_sf"/>
</dbReference>
<evidence type="ECO:0000313" key="16">
    <source>
        <dbReference type="Proteomes" id="UP000010802"/>
    </source>
</evidence>
<dbReference type="GO" id="GO:0004124">
    <property type="term" value="F:cysteine synthase activity"/>
    <property type="evidence" value="ECO:0007669"/>
    <property type="project" value="UniProtKB-UniRule"/>
</dbReference>
<evidence type="ECO:0000256" key="9">
    <source>
        <dbReference type="ARBA" id="ARBA00023192"/>
    </source>
</evidence>
<proteinExistence type="inferred from homology"/>
<name>F4LWX7_TEPAE</name>
<keyword evidence="8 11" id="KW-0663">Pyridoxal phosphate</keyword>
<gene>
    <name evidence="15" type="primary">cysK</name>
    <name evidence="15" type="ordered locus">TEPIRE1_0834</name>
</gene>
<dbReference type="InterPro" id="IPR001216">
    <property type="entry name" value="P-phosphate_BS"/>
</dbReference>
<feature type="binding site" evidence="11">
    <location>
        <begin position="182"/>
        <end position="186"/>
    </location>
    <ligand>
        <name>pyridoxal 5'-phosphate</name>
        <dbReference type="ChEBI" id="CHEBI:597326"/>
    </ligand>
</feature>
<keyword evidence="15" id="KW-0378">Hydrolase</keyword>
<evidence type="ECO:0000256" key="8">
    <source>
        <dbReference type="ARBA" id="ARBA00022898"/>
    </source>
</evidence>
<keyword evidence="7 13" id="KW-0808">Transferase</keyword>
<dbReference type="InterPro" id="IPR001926">
    <property type="entry name" value="TrpB-like_PALP"/>
</dbReference>
<feature type="modified residue" description="N6-(pyridoxal phosphate)lysine" evidence="12">
    <location>
        <position position="49"/>
    </location>
</feature>
<evidence type="ECO:0000256" key="1">
    <source>
        <dbReference type="ARBA" id="ARBA00001933"/>
    </source>
</evidence>
<evidence type="ECO:0000256" key="11">
    <source>
        <dbReference type="PIRSR" id="PIRSR605856-50"/>
    </source>
</evidence>
<dbReference type="AlphaFoldDB" id="F4LWX7"/>
<reference evidence="16" key="1">
    <citation type="journal article" date="2013" name="Genome Announc.">
        <title>First genome sequence of a syntrophic acetate-oxidizing bacterium, Tepidanaerobacter acetatoxydans strain Re1.</title>
        <authorList>
            <person name="Manzoor S."/>
            <person name="Bongcam-Rudloff E."/>
            <person name="Schnurer A."/>
            <person name="Muller B."/>
        </authorList>
    </citation>
    <scope>NUCLEOTIDE SEQUENCE [LARGE SCALE GENOMIC DNA]</scope>
    <source>
        <strain evidence="16">Re1</strain>
    </source>
</reference>
<evidence type="ECO:0000256" key="7">
    <source>
        <dbReference type="ARBA" id="ARBA00022679"/>
    </source>
</evidence>
<dbReference type="EMBL" id="HF563609">
    <property type="protein sequence ID" value="CCP25546.1"/>
    <property type="molecule type" value="Genomic_DNA"/>
</dbReference>
<dbReference type="FunFam" id="3.40.50.1100:FF:000003">
    <property type="entry name" value="Cystathionine beta-synthase"/>
    <property type="match status" value="1"/>
</dbReference>
<dbReference type="STRING" id="1209989.TepRe1_0770"/>
<feature type="binding site" evidence="11">
    <location>
        <position position="79"/>
    </location>
    <ligand>
        <name>pyridoxal 5'-phosphate</name>
        <dbReference type="ChEBI" id="CHEBI:597326"/>
    </ligand>
</feature>
<dbReference type="GO" id="GO:0016787">
    <property type="term" value="F:hydrolase activity"/>
    <property type="evidence" value="ECO:0007669"/>
    <property type="project" value="UniProtKB-KW"/>
</dbReference>
<comment type="similarity">
    <text evidence="3 13">Belongs to the cysteine synthase/cystathionine beta-synthase family.</text>
</comment>
<dbReference type="RefSeq" id="WP_013777878.1">
    <property type="nucleotide sequence ID" value="NC_015519.1"/>
</dbReference>
<evidence type="ECO:0000256" key="10">
    <source>
        <dbReference type="ARBA" id="ARBA00047931"/>
    </source>
</evidence>
<dbReference type="InterPro" id="IPR050214">
    <property type="entry name" value="Cys_Synth/Cystath_Beta-Synth"/>
</dbReference>
<evidence type="ECO:0000256" key="5">
    <source>
        <dbReference type="ARBA" id="ARBA00019371"/>
    </source>
</evidence>